<dbReference type="PANTHER" id="PTHR12428:SF65">
    <property type="entry name" value="CYTOCHROME C OXIDASE ASSEMBLY PROTEIN COX18, MITOCHONDRIAL"/>
    <property type="match status" value="1"/>
</dbReference>
<evidence type="ECO:0000256" key="2">
    <source>
        <dbReference type="ARBA" id="ARBA00022448"/>
    </source>
</evidence>
<evidence type="ECO:0000313" key="13">
    <source>
        <dbReference type="EMBL" id="KRL04228.1"/>
    </source>
</evidence>
<keyword evidence="5" id="KW-0653">Protein transport</keyword>
<keyword evidence="6 11" id="KW-1133">Transmembrane helix</keyword>
<sequence length="315" mass="35347">MKKTKRLAILPIFVTLSLILSGCVQRTKSGKPYGLIYENLAVPTQHVIEWLSTLFNGSYGWAIITITFIVRMALMPLMLKQSRNATVQQEKMASVKPQLADIQERQKNAKSQEEKAAISQEMMQIYRENGISMTGGIGCLPLLIQMPIFAALYAAIQYSPELSRTYFMGINLGKPSIFFTGLTFLVYALQGYLATLGIPEEQKKQMQSMMLISPIMLTGMTFISPAGLGLYFFVGGIFACLQTVLVNLMRPKIRAEIKKELEENPPKIKKDVSKVERKIDTAEKVSKTSTSNNSDNLHNKNRKRNVGKQKRGPKK</sequence>
<evidence type="ECO:0000256" key="6">
    <source>
        <dbReference type="ARBA" id="ARBA00022989"/>
    </source>
</evidence>
<dbReference type="PRINTS" id="PR00701">
    <property type="entry name" value="60KDINNERMP"/>
</dbReference>
<dbReference type="InterPro" id="IPR047196">
    <property type="entry name" value="YidC_ALB_C"/>
</dbReference>
<evidence type="ECO:0000256" key="7">
    <source>
        <dbReference type="ARBA" id="ARBA00023136"/>
    </source>
</evidence>
<evidence type="ECO:0000256" key="3">
    <source>
        <dbReference type="ARBA" id="ARBA00022475"/>
    </source>
</evidence>
<organism evidence="13 14">
    <name type="scientific">Liquorilactobacillus oeni DSM 19972</name>
    <dbReference type="NCBI Taxonomy" id="1423777"/>
    <lineage>
        <taxon>Bacteria</taxon>
        <taxon>Bacillati</taxon>
        <taxon>Bacillota</taxon>
        <taxon>Bacilli</taxon>
        <taxon>Lactobacillales</taxon>
        <taxon>Lactobacillaceae</taxon>
        <taxon>Liquorilactobacillus</taxon>
    </lineage>
</organism>
<reference evidence="13 14" key="1">
    <citation type="journal article" date="2015" name="Genome Announc.">
        <title>Expanding the biotechnology potential of lactobacilli through comparative genomics of 213 strains and associated genera.</title>
        <authorList>
            <person name="Sun Z."/>
            <person name="Harris H.M."/>
            <person name="McCann A."/>
            <person name="Guo C."/>
            <person name="Argimon S."/>
            <person name="Zhang W."/>
            <person name="Yang X."/>
            <person name="Jeffery I.B."/>
            <person name="Cooney J.C."/>
            <person name="Kagawa T.F."/>
            <person name="Liu W."/>
            <person name="Song Y."/>
            <person name="Salvetti E."/>
            <person name="Wrobel A."/>
            <person name="Rasinkangas P."/>
            <person name="Parkhill J."/>
            <person name="Rea M.C."/>
            <person name="O'Sullivan O."/>
            <person name="Ritari J."/>
            <person name="Douillard F.P."/>
            <person name="Paul Ross R."/>
            <person name="Yang R."/>
            <person name="Briner A.E."/>
            <person name="Felis G.E."/>
            <person name="de Vos W.M."/>
            <person name="Barrangou R."/>
            <person name="Klaenhammer T.R."/>
            <person name="Caufield P.W."/>
            <person name="Cui Y."/>
            <person name="Zhang H."/>
            <person name="O'Toole P.W."/>
        </authorList>
    </citation>
    <scope>NUCLEOTIDE SEQUENCE [LARGE SCALE GENOMIC DNA]</scope>
    <source>
        <strain evidence="13 14">DSM 19972</strain>
    </source>
</reference>
<evidence type="ECO:0000313" key="14">
    <source>
        <dbReference type="Proteomes" id="UP000051686"/>
    </source>
</evidence>
<accession>A0A0R1MEC7</accession>
<evidence type="ECO:0000259" key="12">
    <source>
        <dbReference type="Pfam" id="PF02096"/>
    </source>
</evidence>
<feature type="transmembrane region" description="Helical" evidence="11">
    <location>
        <begin position="208"/>
        <end position="224"/>
    </location>
</feature>
<comment type="subcellular location">
    <subcellularLocation>
        <location evidence="1">Cell membrane</location>
        <topology evidence="1">Multi-pass membrane protein</topology>
    </subcellularLocation>
    <subcellularLocation>
        <location evidence="9">Membrane</location>
        <topology evidence="9">Multi-pass membrane protein</topology>
    </subcellularLocation>
</comment>
<dbReference type="OrthoDB" id="9780552at2"/>
<gene>
    <name evidence="13" type="ORF">FD46_GL001348</name>
</gene>
<keyword evidence="8" id="KW-0143">Chaperone</keyword>
<dbReference type="InterPro" id="IPR001708">
    <property type="entry name" value="YidC/ALB3/OXA1/COX18"/>
</dbReference>
<dbReference type="GO" id="GO:0051205">
    <property type="term" value="P:protein insertion into membrane"/>
    <property type="evidence" value="ECO:0007669"/>
    <property type="project" value="TreeGrafter"/>
</dbReference>
<evidence type="ECO:0000256" key="9">
    <source>
        <dbReference type="RuleBase" id="RU003945"/>
    </source>
</evidence>
<evidence type="ECO:0000256" key="10">
    <source>
        <dbReference type="SAM" id="MobiDB-lite"/>
    </source>
</evidence>
<dbReference type="GO" id="GO:0015031">
    <property type="term" value="P:protein transport"/>
    <property type="evidence" value="ECO:0007669"/>
    <property type="project" value="UniProtKB-KW"/>
</dbReference>
<dbReference type="GO" id="GO:0032977">
    <property type="term" value="F:membrane insertase activity"/>
    <property type="evidence" value="ECO:0007669"/>
    <property type="project" value="InterPro"/>
</dbReference>
<comment type="caution">
    <text evidence="13">The sequence shown here is derived from an EMBL/GenBank/DDBJ whole genome shotgun (WGS) entry which is preliminary data.</text>
</comment>
<feature type="transmembrane region" description="Helical" evidence="11">
    <location>
        <begin position="50"/>
        <end position="74"/>
    </location>
</feature>
<dbReference type="STRING" id="1423777.FD46_GL001348"/>
<dbReference type="Pfam" id="PF02096">
    <property type="entry name" value="60KD_IMP"/>
    <property type="match status" value="1"/>
</dbReference>
<dbReference type="PROSITE" id="PS51257">
    <property type="entry name" value="PROKAR_LIPOPROTEIN"/>
    <property type="match status" value="1"/>
</dbReference>
<dbReference type="NCBIfam" id="TIGR03592">
    <property type="entry name" value="yidC_oxa1_cterm"/>
    <property type="match status" value="1"/>
</dbReference>
<dbReference type="RefSeq" id="WP_057896211.1">
    <property type="nucleotide sequence ID" value="NZ_AZEH01000039.1"/>
</dbReference>
<keyword evidence="7 11" id="KW-0472">Membrane</keyword>
<keyword evidence="3" id="KW-1003">Cell membrane</keyword>
<dbReference type="CDD" id="cd20070">
    <property type="entry name" value="5TM_YidC_Alb3"/>
    <property type="match status" value="1"/>
</dbReference>
<dbReference type="PANTHER" id="PTHR12428">
    <property type="entry name" value="OXA1"/>
    <property type="match status" value="1"/>
</dbReference>
<dbReference type="EMBL" id="AZEH01000039">
    <property type="protein sequence ID" value="KRL04228.1"/>
    <property type="molecule type" value="Genomic_DNA"/>
</dbReference>
<protein>
    <submittedName>
        <fullName evidence="13">60 kDa inner membrane protein</fullName>
    </submittedName>
</protein>
<feature type="transmembrane region" description="Helical" evidence="11">
    <location>
        <begin position="131"/>
        <end position="156"/>
    </location>
</feature>
<evidence type="ECO:0000256" key="4">
    <source>
        <dbReference type="ARBA" id="ARBA00022692"/>
    </source>
</evidence>
<dbReference type="AlphaFoldDB" id="A0A0R1MEC7"/>
<feature type="compositionally biased region" description="Basic and acidic residues" evidence="10">
    <location>
        <begin position="266"/>
        <end position="286"/>
    </location>
</feature>
<proteinExistence type="inferred from homology"/>
<evidence type="ECO:0000256" key="11">
    <source>
        <dbReference type="SAM" id="Phobius"/>
    </source>
</evidence>
<dbReference type="PATRIC" id="fig|1423777.3.peg.1393"/>
<comment type="similarity">
    <text evidence="9">Belongs to the OXA1/ALB3/YidC family.</text>
</comment>
<dbReference type="InterPro" id="IPR028055">
    <property type="entry name" value="YidC/Oxa/ALB_C"/>
</dbReference>
<keyword evidence="2" id="KW-0813">Transport</keyword>
<dbReference type="Proteomes" id="UP000051686">
    <property type="component" value="Unassembled WGS sequence"/>
</dbReference>
<feature type="compositionally biased region" description="Basic residues" evidence="10">
    <location>
        <begin position="299"/>
        <end position="315"/>
    </location>
</feature>
<feature type="region of interest" description="Disordered" evidence="10">
    <location>
        <begin position="266"/>
        <end position="315"/>
    </location>
</feature>
<evidence type="ECO:0000256" key="5">
    <source>
        <dbReference type="ARBA" id="ARBA00022927"/>
    </source>
</evidence>
<feature type="transmembrane region" description="Helical" evidence="11">
    <location>
        <begin position="176"/>
        <end position="196"/>
    </location>
</feature>
<feature type="domain" description="Membrane insertase YidC/Oxa/ALB C-terminal" evidence="12">
    <location>
        <begin position="59"/>
        <end position="247"/>
    </location>
</feature>
<evidence type="ECO:0000256" key="8">
    <source>
        <dbReference type="ARBA" id="ARBA00023186"/>
    </source>
</evidence>
<feature type="compositionally biased region" description="Polar residues" evidence="10">
    <location>
        <begin position="287"/>
        <end position="296"/>
    </location>
</feature>
<dbReference type="GO" id="GO:0005886">
    <property type="term" value="C:plasma membrane"/>
    <property type="evidence" value="ECO:0007669"/>
    <property type="project" value="UniProtKB-SubCell"/>
</dbReference>
<evidence type="ECO:0000256" key="1">
    <source>
        <dbReference type="ARBA" id="ARBA00004651"/>
    </source>
</evidence>
<keyword evidence="4 9" id="KW-0812">Transmembrane</keyword>
<name>A0A0R1MEC7_9LACO</name>
<keyword evidence="14" id="KW-1185">Reference proteome</keyword>